<evidence type="ECO:0000313" key="1">
    <source>
        <dbReference type="EMBL" id="WHF52391.1"/>
    </source>
</evidence>
<proteinExistence type="predicted"/>
<protein>
    <submittedName>
        <fullName evidence="1">WG repeat-containing protein</fullName>
    </submittedName>
</protein>
<dbReference type="EMBL" id="CP124855">
    <property type="protein sequence ID" value="WHF52391.1"/>
    <property type="molecule type" value="Genomic_DNA"/>
</dbReference>
<accession>A0ABY8REK8</accession>
<dbReference type="Pfam" id="PF14903">
    <property type="entry name" value="WG_beta_rep"/>
    <property type="match status" value="6"/>
</dbReference>
<dbReference type="SUPFAM" id="SSF69360">
    <property type="entry name" value="Cell wall binding repeat"/>
    <property type="match status" value="2"/>
</dbReference>
<keyword evidence="2" id="KW-1185">Reference proteome</keyword>
<dbReference type="PANTHER" id="PTHR37841">
    <property type="entry name" value="GLR2918 PROTEIN"/>
    <property type="match status" value="1"/>
</dbReference>
<dbReference type="PANTHER" id="PTHR37841:SF1">
    <property type="entry name" value="DUF3298 DOMAIN-CONTAINING PROTEIN"/>
    <property type="match status" value="1"/>
</dbReference>
<sequence>MNENLFQVTKDGKSGFINDKGQVVIDLVFDGVSSFSEGLARIFVGDKVGFIDTKGNIKVQPKFDTVSEFSEGMAYATTGDKYGYIDTAGNFVIEPKFYRCWGFENGYALVMQEVVSTGCFIDKFGAIKLNGRNFLVSKYSEGLINCSDNGDWGFIDINGNFIIPPTYKYTREFSEGKAAVAPKKIDGKANRKDLYAFINKENEIIIPPLFTGADIHFSDGMCAVYDNGYGYINANGQLVIPCDFYLGQHFSEGLAVVKPNGKGKTYGYVDKTGAMTINPTFTLAESFKNGLASVTTGKKYEEFKRGYIDKSGNYVWEPTR</sequence>
<evidence type="ECO:0000313" key="2">
    <source>
        <dbReference type="Proteomes" id="UP001241656"/>
    </source>
</evidence>
<dbReference type="InterPro" id="IPR032774">
    <property type="entry name" value="WG_beta_rep"/>
</dbReference>
<organism evidence="1 2">
    <name type="scientific">Chryseobacterium gotjawalense</name>
    <dbReference type="NCBI Taxonomy" id="3042315"/>
    <lineage>
        <taxon>Bacteria</taxon>
        <taxon>Pseudomonadati</taxon>
        <taxon>Bacteroidota</taxon>
        <taxon>Flavobacteriia</taxon>
        <taxon>Flavobacteriales</taxon>
        <taxon>Weeksellaceae</taxon>
        <taxon>Chryseobacterium group</taxon>
        <taxon>Chryseobacterium</taxon>
    </lineage>
</organism>
<gene>
    <name evidence="1" type="ORF">QGN23_03705</name>
</gene>
<name>A0ABY8REK8_9FLAO</name>
<reference evidence="1 2" key="1">
    <citation type="submission" date="2023-05" db="EMBL/GenBank/DDBJ databases">
        <title>Genomic insight into Chryseobacterium sp. wdc7 isolated forest soil (Gotjawal).</title>
        <authorList>
            <person name="Park S.-J."/>
        </authorList>
    </citation>
    <scope>NUCLEOTIDE SEQUENCE [LARGE SCALE GENOMIC DNA]</scope>
    <source>
        <strain evidence="2">wdc7</strain>
    </source>
</reference>
<dbReference type="Proteomes" id="UP001241656">
    <property type="component" value="Chromosome"/>
</dbReference>
<dbReference type="RefSeq" id="WP_282905686.1">
    <property type="nucleotide sequence ID" value="NZ_CP124855.1"/>
</dbReference>